<dbReference type="InterPro" id="IPR005841">
    <property type="entry name" value="Alpha-D-phosphohexomutase_SF"/>
</dbReference>
<dbReference type="GO" id="GO:0006048">
    <property type="term" value="P:UDP-N-acetylglucosamine biosynthetic process"/>
    <property type="evidence" value="ECO:0007669"/>
    <property type="project" value="TreeGrafter"/>
</dbReference>
<dbReference type="InterPro" id="IPR005846">
    <property type="entry name" value="A-D-PHexomutase_a/b/a-III"/>
</dbReference>
<evidence type="ECO:0000256" key="5">
    <source>
        <dbReference type="ARBA" id="ARBA00022842"/>
    </source>
</evidence>
<dbReference type="OrthoDB" id="14210at2759"/>
<keyword evidence="4" id="KW-0479">Metal-binding</keyword>
<dbReference type="PANTHER" id="PTHR42946">
    <property type="entry name" value="PHOSPHOHEXOSE MUTASE"/>
    <property type="match status" value="1"/>
</dbReference>
<dbReference type="GO" id="GO:0005975">
    <property type="term" value="P:carbohydrate metabolic process"/>
    <property type="evidence" value="ECO:0007669"/>
    <property type="project" value="InterPro"/>
</dbReference>
<keyword evidence="6" id="KW-0413">Isomerase</keyword>
<comment type="caution">
    <text evidence="10">The sequence shown here is derived from an EMBL/GenBank/DDBJ whole genome shotgun (WGS) entry which is preliminary data.</text>
</comment>
<dbReference type="SUPFAM" id="SSF55957">
    <property type="entry name" value="Phosphoglucomutase, C-terminal domain"/>
    <property type="match status" value="1"/>
</dbReference>
<dbReference type="PANTHER" id="PTHR42946:SF1">
    <property type="entry name" value="PHOSPHOGLUCOMUTASE (ALPHA-D-GLUCOSE-1,6-BISPHOSPHATE-DEPENDENT)"/>
    <property type="match status" value="1"/>
</dbReference>
<evidence type="ECO:0000259" key="9">
    <source>
        <dbReference type="Pfam" id="PF02880"/>
    </source>
</evidence>
<dbReference type="SUPFAM" id="SSF53738">
    <property type="entry name" value="Phosphoglucomutase, first 3 domains"/>
    <property type="match status" value="3"/>
</dbReference>
<evidence type="ECO:0000259" key="7">
    <source>
        <dbReference type="Pfam" id="PF02878"/>
    </source>
</evidence>
<dbReference type="Gene3D" id="3.40.120.10">
    <property type="entry name" value="Alpha-D-Glucose-1,6-Bisphosphate, subunit A, domain 3"/>
    <property type="match status" value="3"/>
</dbReference>
<dbReference type="GO" id="GO:0046872">
    <property type="term" value="F:metal ion binding"/>
    <property type="evidence" value="ECO:0007669"/>
    <property type="project" value="UniProtKB-KW"/>
</dbReference>
<dbReference type="Proteomes" id="UP001149090">
    <property type="component" value="Unassembled WGS sequence"/>
</dbReference>
<dbReference type="InterPro" id="IPR005844">
    <property type="entry name" value="A-D-PHexomutase_a/b/a-I"/>
</dbReference>
<feature type="domain" description="Alpha-D-phosphohexomutase alpha/beta/alpha" evidence="9">
    <location>
        <begin position="281"/>
        <end position="377"/>
    </location>
</feature>
<accession>A0A9Q0L9E3</accession>
<keyword evidence="11" id="KW-1185">Reference proteome</keyword>
<feature type="domain" description="Alpha-D-phosphohexomutase alpha/beta/alpha" evidence="8">
    <location>
        <begin position="161"/>
        <end position="264"/>
    </location>
</feature>
<evidence type="ECO:0000259" key="8">
    <source>
        <dbReference type="Pfam" id="PF02879"/>
    </source>
</evidence>
<dbReference type="Pfam" id="PF02879">
    <property type="entry name" value="PGM_PMM_II"/>
    <property type="match status" value="1"/>
</dbReference>
<dbReference type="GO" id="GO:0004615">
    <property type="term" value="F:phosphomannomutase activity"/>
    <property type="evidence" value="ECO:0007669"/>
    <property type="project" value="TreeGrafter"/>
</dbReference>
<comment type="cofactor">
    <cofactor evidence="1">
        <name>Mg(2+)</name>
        <dbReference type="ChEBI" id="CHEBI:18420"/>
    </cofactor>
</comment>
<dbReference type="InterPro" id="IPR016055">
    <property type="entry name" value="A-D-PHexomutase_a/b/a-I/II/III"/>
</dbReference>
<organism evidence="10 11">
    <name type="scientific">Anaeramoeba ignava</name>
    <name type="common">Anaerobic marine amoeba</name>
    <dbReference type="NCBI Taxonomy" id="1746090"/>
    <lineage>
        <taxon>Eukaryota</taxon>
        <taxon>Metamonada</taxon>
        <taxon>Anaeramoebidae</taxon>
        <taxon>Anaeramoeba</taxon>
    </lineage>
</organism>
<dbReference type="InterPro" id="IPR024086">
    <property type="entry name" value="GlmM_arc-type"/>
</dbReference>
<dbReference type="EMBL" id="JAPDFW010000114">
    <property type="protein sequence ID" value="KAJ5068521.1"/>
    <property type="molecule type" value="Genomic_DNA"/>
</dbReference>
<evidence type="ECO:0000256" key="1">
    <source>
        <dbReference type="ARBA" id="ARBA00001946"/>
    </source>
</evidence>
<dbReference type="InterPro" id="IPR036900">
    <property type="entry name" value="A-D-PHexomutase_C_sf"/>
</dbReference>
<feature type="domain" description="Alpha-D-phosphohexomutase alpha/beta/alpha" evidence="7">
    <location>
        <begin position="12"/>
        <end position="140"/>
    </location>
</feature>
<sequence length="469" mass="52124">MTSSYPLMASVSGIRGIFGKSFIPEVIEKYVASFINVQKETIKKENISIILGRDSRVSGSCVNNIVIGILLATGCDIIDIGIVPTPTVQVIVQQRKADGGIVITSSHNDVMWNGLKFIDNDGLFISPEKCKTLFKMVDEKKYSYNEYNKLGKYEEKPEEYKKHIEKILELEYIKPEEIKMKNLRICIDTINGAGGRILKELLEKLGCKEIIGINIEETGIFAHKPEPIPEHLNQLCEAVQNNKADLGIAVDPDADRCVLIDEKGQPLGEEYTLGFAVEFYLGKLGKKGNVCKNLSSSRVVDDIAAKYGSKVFNSAVGEINVAQEMIRTNSIIGGEGNGGVMLPDVHIGRDSLVSVALVLQLLSSFNGTISQLKNSLPQYQIAKLRIDLSPDLDPDLIIQQYVNRFSNTNGFVLNSLDGLRIDSKDWWVHLRKSNTEPIIRIIGESSDPNVSSFQLCQRFVDEIQDKDKK</sequence>
<dbReference type="GO" id="GO:0008966">
    <property type="term" value="F:phosphoglucosamine mutase activity"/>
    <property type="evidence" value="ECO:0007669"/>
    <property type="project" value="InterPro"/>
</dbReference>
<dbReference type="Pfam" id="PF02880">
    <property type="entry name" value="PGM_PMM_III"/>
    <property type="match status" value="1"/>
</dbReference>
<dbReference type="InterPro" id="IPR005845">
    <property type="entry name" value="A-D-PHexomutase_a/b/a-II"/>
</dbReference>
<dbReference type="AlphaFoldDB" id="A0A9Q0L9E3"/>
<dbReference type="OMA" id="SHNAMPD"/>
<evidence type="ECO:0000313" key="11">
    <source>
        <dbReference type="Proteomes" id="UP001149090"/>
    </source>
</evidence>
<proteinExistence type="inferred from homology"/>
<evidence type="ECO:0000256" key="3">
    <source>
        <dbReference type="ARBA" id="ARBA00022553"/>
    </source>
</evidence>
<evidence type="ECO:0000256" key="2">
    <source>
        <dbReference type="ARBA" id="ARBA00010231"/>
    </source>
</evidence>
<dbReference type="Pfam" id="PF02878">
    <property type="entry name" value="PGM_PMM_I"/>
    <property type="match status" value="1"/>
</dbReference>
<reference evidence="10" key="1">
    <citation type="submission" date="2022-10" db="EMBL/GenBank/DDBJ databases">
        <title>Novel sulphate-reducing endosymbionts in the free-living metamonad Anaeramoeba.</title>
        <authorList>
            <person name="Jerlstrom-Hultqvist J."/>
            <person name="Cepicka I."/>
            <person name="Gallot-Lavallee L."/>
            <person name="Salas-Leiva D."/>
            <person name="Curtis B.A."/>
            <person name="Zahonova K."/>
            <person name="Pipaliya S."/>
            <person name="Dacks J."/>
            <person name="Roger A.J."/>
        </authorList>
    </citation>
    <scope>NUCLEOTIDE SEQUENCE</scope>
    <source>
        <strain evidence="10">BMAN</strain>
    </source>
</reference>
<keyword evidence="5" id="KW-0460">Magnesium</keyword>
<dbReference type="GO" id="GO:0005829">
    <property type="term" value="C:cytosol"/>
    <property type="evidence" value="ECO:0007669"/>
    <property type="project" value="TreeGrafter"/>
</dbReference>
<gene>
    <name evidence="10" type="ORF">M0811_02454</name>
</gene>
<dbReference type="PRINTS" id="PR00509">
    <property type="entry name" value="PGMPMM"/>
</dbReference>
<comment type="similarity">
    <text evidence="2">Belongs to the phosphohexose mutase family.</text>
</comment>
<dbReference type="NCBIfam" id="TIGR03990">
    <property type="entry name" value="Arch_GlmM"/>
    <property type="match status" value="1"/>
</dbReference>
<evidence type="ECO:0000313" key="10">
    <source>
        <dbReference type="EMBL" id="KAJ5068521.1"/>
    </source>
</evidence>
<protein>
    <submittedName>
        <fullName evidence="10">Phosphoglucosamine mutase family protein</fullName>
    </submittedName>
</protein>
<evidence type="ECO:0000256" key="6">
    <source>
        <dbReference type="ARBA" id="ARBA00023235"/>
    </source>
</evidence>
<keyword evidence="3" id="KW-0597">Phosphoprotein</keyword>
<name>A0A9Q0L9E3_ANAIG</name>
<dbReference type="InterPro" id="IPR050060">
    <property type="entry name" value="Phosphoglucosamine_mutase"/>
</dbReference>
<dbReference type="Gene3D" id="3.30.310.50">
    <property type="entry name" value="Alpha-D-phosphohexomutase, C-terminal domain"/>
    <property type="match status" value="1"/>
</dbReference>
<evidence type="ECO:0000256" key="4">
    <source>
        <dbReference type="ARBA" id="ARBA00022723"/>
    </source>
</evidence>